<dbReference type="OrthoDB" id="1524091at2"/>
<keyword evidence="4" id="KW-1185">Reference proteome</keyword>
<dbReference type="PANTHER" id="PTHR44520:SF2">
    <property type="entry name" value="RESPONSE REGULATOR RCP1"/>
    <property type="match status" value="1"/>
</dbReference>
<evidence type="ECO:0000256" key="1">
    <source>
        <dbReference type="PROSITE-ProRule" id="PRU00169"/>
    </source>
</evidence>
<feature type="modified residue" description="4-aspartylphosphate" evidence="1">
    <location>
        <position position="61"/>
    </location>
</feature>
<evidence type="ECO:0000313" key="3">
    <source>
        <dbReference type="EMBL" id="KYG82257.1"/>
    </source>
</evidence>
<dbReference type="AlphaFoldDB" id="A0A150XU35"/>
<dbReference type="PROSITE" id="PS50110">
    <property type="entry name" value="RESPONSE_REGULATORY"/>
    <property type="match status" value="1"/>
</dbReference>
<reference evidence="3 4" key="1">
    <citation type="submission" date="2016-01" db="EMBL/GenBank/DDBJ databases">
        <title>Genome sequencing of Roseivirga echinicomitans KMM 6058.</title>
        <authorList>
            <person name="Selvaratnam C."/>
            <person name="Thevarajoo S."/>
            <person name="Goh K.M."/>
            <person name="Ee R."/>
            <person name="Chan K.-G."/>
            <person name="Chong C.S."/>
        </authorList>
    </citation>
    <scope>NUCLEOTIDE SEQUENCE [LARGE SCALE GENOMIC DNA]</scope>
    <source>
        <strain evidence="3 4">KMM 6058</strain>
    </source>
</reference>
<proteinExistence type="predicted"/>
<evidence type="ECO:0000259" key="2">
    <source>
        <dbReference type="PROSITE" id="PS50110"/>
    </source>
</evidence>
<dbReference type="InterPro" id="IPR052893">
    <property type="entry name" value="TCS_response_regulator"/>
</dbReference>
<feature type="domain" description="Response regulatory" evidence="2">
    <location>
        <begin position="6"/>
        <end position="131"/>
    </location>
</feature>
<dbReference type="PANTHER" id="PTHR44520">
    <property type="entry name" value="RESPONSE REGULATOR RCP1-RELATED"/>
    <property type="match status" value="1"/>
</dbReference>
<dbReference type="RefSeq" id="WP_068412975.1">
    <property type="nucleotide sequence ID" value="NZ_LRDB01000004.1"/>
</dbReference>
<dbReference type="Gene3D" id="3.40.50.2300">
    <property type="match status" value="1"/>
</dbReference>
<sequence length="133" mass="14774">MEIKNTFITIDDDPVNNLLSKIIISKVIDGAVVSEFNFAQDALDFISNQAELPAKTTLLLDINMPEMSGWEFLDAFATFSQEVKDKFEIYMLSSSVDDTDINKSKAHTDVTGYISKPLTMGKLDVLFNKAKAA</sequence>
<dbReference type="GO" id="GO:0000160">
    <property type="term" value="P:phosphorelay signal transduction system"/>
    <property type="evidence" value="ECO:0007669"/>
    <property type="project" value="InterPro"/>
</dbReference>
<name>A0A150XU35_9BACT</name>
<accession>A0A150XU35</accession>
<organism evidence="3 4">
    <name type="scientific">Roseivirga echinicomitans</name>
    <dbReference type="NCBI Taxonomy" id="296218"/>
    <lineage>
        <taxon>Bacteria</taxon>
        <taxon>Pseudomonadati</taxon>
        <taxon>Bacteroidota</taxon>
        <taxon>Cytophagia</taxon>
        <taxon>Cytophagales</taxon>
        <taxon>Roseivirgaceae</taxon>
        <taxon>Roseivirga</taxon>
    </lineage>
</organism>
<dbReference type="STRING" id="296218.AWN68_15560"/>
<dbReference type="InterPro" id="IPR011006">
    <property type="entry name" value="CheY-like_superfamily"/>
</dbReference>
<dbReference type="Proteomes" id="UP000075615">
    <property type="component" value="Unassembled WGS sequence"/>
</dbReference>
<gene>
    <name evidence="3" type="ORF">AWN68_15560</name>
</gene>
<dbReference type="Pfam" id="PF00072">
    <property type="entry name" value="Response_reg"/>
    <property type="match status" value="1"/>
</dbReference>
<dbReference type="EMBL" id="LRDB01000004">
    <property type="protein sequence ID" value="KYG82257.1"/>
    <property type="molecule type" value="Genomic_DNA"/>
</dbReference>
<dbReference type="SUPFAM" id="SSF52172">
    <property type="entry name" value="CheY-like"/>
    <property type="match status" value="1"/>
</dbReference>
<dbReference type="InterPro" id="IPR001789">
    <property type="entry name" value="Sig_transdc_resp-reg_receiver"/>
</dbReference>
<comment type="caution">
    <text evidence="3">The sequence shown here is derived from an EMBL/GenBank/DDBJ whole genome shotgun (WGS) entry which is preliminary data.</text>
</comment>
<keyword evidence="1" id="KW-0597">Phosphoprotein</keyword>
<evidence type="ECO:0000313" key="4">
    <source>
        <dbReference type="Proteomes" id="UP000075615"/>
    </source>
</evidence>
<protein>
    <recommendedName>
        <fullName evidence="2">Response regulatory domain-containing protein</fullName>
    </recommendedName>
</protein>